<dbReference type="InterPro" id="IPR027417">
    <property type="entry name" value="P-loop_NTPase"/>
</dbReference>
<keyword evidence="5 7" id="KW-0175">Coiled coil</keyword>
<keyword evidence="2" id="KW-0963">Cytoplasm</keyword>
<evidence type="ECO:0000313" key="11">
    <source>
        <dbReference type="Proteomes" id="UP000030745"/>
    </source>
</evidence>
<feature type="coiled-coil region" evidence="7">
    <location>
        <begin position="695"/>
        <end position="740"/>
    </location>
</feature>
<dbReference type="GO" id="GO:0008017">
    <property type="term" value="F:microtubule binding"/>
    <property type="evidence" value="ECO:0007669"/>
    <property type="project" value="InterPro"/>
</dbReference>
<gene>
    <name evidence="10" type="ORF">SPRG_14337</name>
</gene>
<dbReference type="OMA" id="CARIREC"/>
<feature type="region of interest" description="Disordered" evidence="8">
    <location>
        <begin position="402"/>
        <end position="445"/>
    </location>
</feature>
<dbReference type="GeneID" id="24136146"/>
<dbReference type="SUPFAM" id="SSF52540">
    <property type="entry name" value="P-loop containing nucleoside triphosphate hydrolases"/>
    <property type="match status" value="1"/>
</dbReference>
<feature type="coiled-coil region" evidence="7">
    <location>
        <begin position="766"/>
        <end position="793"/>
    </location>
</feature>
<evidence type="ECO:0000256" key="2">
    <source>
        <dbReference type="ARBA" id="ARBA00022490"/>
    </source>
</evidence>
<dbReference type="PANTHER" id="PTHR47969">
    <property type="entry name" value="CHROMOSOME-ASSOCIATED KINESIN KIF4A-RELATED"/>
    <property type="match status" value="1"/>
</dbReference>
<dbReference type="GO" id="GO:0007018">
    <property type="term" value="P:microtubule-based movement"/>
    <property type="evidence" value="ECO:0007669"/>
    <property type="project" value="InterPro"/>
</dbReference>
<feature type="compositionally biased region" description="Acidic residues" evidence="8">
    <location>
        <begin position="434"/>
        <end position="445"/>
    </location>
</feature>
<dbReference type="RefSeq" id="XP_012208855.1">
    <property type="nucleotide sequence ID" value="XM_012353465.1"/>
</dbReference>
<keyword evidence="3 6" id="KW-0547">Nucleotide-binding</keyword>
<dbReference type="GO" id="GO:0003777">
    <property type="term" value="F:microtubule motor activity"/>
    <property type="evidence" value="ECO:0007669"/>
    <property type="project" value="InterPro"/>
</dbReference>
<evidence type="ECO:0000256" key="8">
    <source>
        <dbReference type="SAM" id="MobiDB-lite"/>
    </source>
</evidence>
<comment type="similarity">
    <text evidence="6">Belongs to the TRAFAC class myosin-kinesin ATPase superfamily. Kinesin family.</text>
</comment>
<evidence type="ECO:0000256" key="7">
    <source>
        <dbReference type="SAM" id="Coils"/>
    </source>
</evidence>
<dbReference type="InterPro" id="IPR036961">
    <property type="entry name" value="Kinesin_motor_dom_sf"/>
</dbReference>
<dbReference type="GO" id="GO:0005524">
    <property type="term" value="F:ATP binding"/>
    <property type="evidence" value="ECO:0007669"/>
    <property type="project" value="UniProtKB-UniRule"/>
</dbReference>
<dbReference type="PROSITE" id="PS00411">
    <property type="entry name" value="KINESIN_MOTOR_1"/>
    <property type="match status" value="1"/>
</dbReference>
<dbReference type="VEuPathDB" id="FungiDB:SPRG_14337"/>
<evidence type="ECO:0000256" key="4">
    <source>
        <dbReference type="ARBA" id="ARBA00022840"/>
    </source>
</evidence>
<dbReference type="PRINTS" id="PR00380">
    <property type="entry name" value="KINESINHEAVY"/>
</dbReference>
<keyword evidence="6" id="KW-0505">Motor protein</keyword>
<dbReference type="PANTHER" id="PTHR47969:SF15">
    <property type="entry name" value="CHROMOSOME-ASSOCIATED KINESIN KIF4A-RELATED"/>
    <property type="match status" value="1"/>
</dbReference>
<feature type="coiled-coil region" evidence="7">
    <location>
        <begin position="517"/>
        <end position="548"/>
    </location>
</feature>
<keyword evidence="4 6" id="KW-0067">ATP-binding</keyword>
<dbReference type="STRING" id="695850.A0A067BUE0"/>
<evidence type="ECO:0000256" key="6">
    <source>
        <dbReference type="PROSITE-ProRule" id="PRU00283"/>
    </source>
</evidence>
<protein>
    <recommendedName>
        <fullName evidence="9">Kinesin motor domain-containing protein</fullName>
    </recommendedName>
</protein>
<comment type="subcellular location">
    <subcellularLocation>
        <location evidence="1">Cytoplasm</location>
    </subcellularLocation>
</comment>
<dbReference type="GO" id="GO:0005875">
    <property type="term" value="C:microtubule associated complex"/>
    <property type="evidence" value="ECO:0007669"/>
    <property type="project" value="TreeGrafter"/>
</dbReference>
<dbReference type="InterPro" id="IPR001752">
    <property type="entry name" value="Kinesin_motor_dom"/>
</dbReference>
<dbReference type="GO" id="GO:0051231">
    <property type="term" value="P:spindle elongation"/>
    <property type="evidence" value="ECO:0007669"/>
    <property type="project" value="TreeGrafter"/>
</dbReference>
<reference evidence="10 11" key="1">
    <citation type="journal article" date="2013" name="PLoS Genet.">
        <title>Distinctive expansion of potential virulence genes in the genome of the oomycete fish pathogen Saprolegnia parasitica.</title>
        <authorList>
            <person name="Jiang R.H."/>
            <person name="de Bruijn I."/>
            <person name="Haas B.J."/>
            <person name="Belmonte R."/>
            <person name="Lobach L."/>
            <person name="Christie J."/>
            <person name="van den Ackerveken G."/>
            <person name="Bottin A."/>
            <person name="Bulone V."/>
            <person name="Diaz-Moreno S.M."/>
            <person name="Dumas B."/>
            <person name="Fan L."/>
            <person name="Gaulin E."/>
            <person name="Govers F."/>
            <person name="Grenville-Briggs L.J."/>
            <person name="Horner N.R."/>
            <person name="Levin J.Z."/>
            <person name="Mammella M."/>
            <person name="Meijer H.J."/>
            <person name="Morris P."/>
            <person name="Nusbaum C."/>
            <person name="Oome S."/>
            <person name="Phillips A.J."/>
            <person name="van Rooyen D."/>
            <person name="Rzeszutek E."/>
            <person name="Saraiva M."/>
            <person name="Secombes C.J."/>
            <person name="Seidl M.F."/>
            <person name="Snel B."/>
            <person name="Stassen J.H."/>
            <person name="Sykes S."/>
            <person name="Tripathy S."/>
            <person name="van den Berg H."/>
            <person name="Vega-Arreguin J.C."/>
            <person name="Wawra S."/>
            <person name="Young S.K."/>
            <person name="Zeng Q."/>
            <person name="Dieguez-Uribeondo J."/>
            <person name="Russ C."/>
            <person name="Tyler B.M."/>
            <person name="van West P."/>
        </authorList>
    </citation>
    <scope>NUCLEOTIDE SEQUENCE [LARGE SCALE GENOMIC DNA]</scope>
    <source>
        <strain evidence="10 11">CBS 223.65</strain>
    </source>
</reference>
<proteinExistence type="inferred from homology"/>
<feature type="domain" description="Kinesin motor" evidence="9">
    <location>
        <begin position="8"/>
        <end position="333"/>
    </location>
</feature>
<dbReference type="InterPro" id="IPR019821">
    <property type="entry name" value="Kinesin_motor_CS"/>
</dbReference>
<evidence type="ECO:0000256" key="1">
    <source>
        <dbReference type="ARBA" id="ARBA00004496"/>
    </source>
</evidence>
<accession>A0A067BUE0</accession>
<evidence type="ECO:0000259" key="9">
    <source>
        <dbReference type="PROSITE" id="PS50067"/>
    </source>
</evidence>
<feature type="binding site" evidence="6">
    <location>
        <begin position="93"/>
        <end position="100"/>
    </location>
    <ligand>
        <name>ATP</name>
        <dbReference type="ChEBI" id="CHEBI:30616"/>
    </ligand>
</feature>
<dbReference type="InterPro" id="IPR027640">
    <property type="entry name" value="Kinesin-like_fam"/>
</dbReference>
<organism evidence="10 11">
    <name type="scientific">Saprolegnia parasitica (strain CBS 223.65)</name>
    <dbReference type="NCBI Taxonomy" id="695850"/>
    <lineage>
        <taxon>Eukaryota</taxon>
        <taxon>Sar</taxon>
        <taxon>Stramenopiles</taxon>
        <taxon>Oomycota</taxon>
        <taxon>Saprolegniomycetes</taxon>
        <taxon>Saprolegniales</taxon>
        <taxon>Saprolegniaceae</taxon>
        <taxon>Saprolegnia</taxon>
    </lineage>
</organism>
<dbReference type="Pfam" id="PF00225">
    <property type="entry name" value="Kinesin"/>
    <property type="match status" value="1"/>
</dbReference>
<dbReference type="KEGG" id="spar:SPRG_14337"/>
<evidence type="ECO:0000256" key="5">
    <source>
        <dbReference type="ARBA" id="ARBA00023054"/>
    </source>
</evidence>
<dbReference type="GO" id="GO:0005737">
    <property type="term" value="C:cytoplasm"/>
    <property type="evidence" value="ECO:0007669"/>
    <property type="project" value="UniProtKB-SubCell"/>
</dbReference>
<dbReference type="PROSITE" id="PS50067">
    <property type="entry name" value="KINESIN_MOTOR_2"/>
    <property type="match status" value="1"/>
</dbReference>
<dbReference type="EMBL" id="KK583312">
    <property type="protein sequence ID" value="KDO20465.1"/>
    <property type="molecule type" value="Genomic_DNA"/>
</dbReference>
<evidence type="ECO:0000256" key="3">
    <source>
        <dbReference type="ARBA" id="ARBA00022741"/>
    </source>
</evidence>
<dbReference type="GO" id="GO:0007052">
    <property type="term" value="P:mitotic spindle organization"/>
    <property type="evidence" value="ECO:0007669"/>
    <property type="project" value="TreeGrafter"/>
</dbReference>
<dbReference type="Proteomes" id="UP000030745">
    <property type="component" value="Unassembled WGS sequence"/>
</dbReference>
<dbReference type="SMART" id="SM00129">
    <property type="entry name" value="KISc"/>
    <property type="match status" value="1"/>
</dbReference>
<feature type="coiled-coil region" evidence="7">
    <location>
        <begin position="1021"/>
        <end position="1055"/>
    </location>
</feature>
<dbReference type="Gene3D" id="3.40.850.10">
    <property type="entry name" value="Kinesin motor domain"/>
    <property type="match status" value="1"/>
</dbReference>
<evidence type="ECO:0000313" key="10">
    <source>
        <dbReference type="EMBL" id="KDO20465.1"/>
    </source>
</evidence>
<sequence length="1323" mass="145934">MASRKKQRIEVAVRVRPFLPQEVVSTGTGSDETAVIDDARRAIAISTPHATRRFTFDHVLGPQCTQAQVYETTLQSKIDHFLNGFNLTILGYGQTASGKTYTIGSSASGMHNPAAWGLLPRVLRDVFAKIDADAVVAHVTFLEIYGEDIHDLLSPSPFLPNGARRVLTLRGIDTIDGAREVAVATPEEAIAQLSNGCAGRITGSTEMNHASSRSHAVFYLVLKTKADPQSIISKLTFVDLAGSERLDKTMSDGQRKKEGIQINGGLLVLGMVINALACKTPYVPYRSSKLTRLLQHALGGNSRTLFIACVSPAASNAAETLNTLAYASRARNIQNEAVKNVDPLAAKTAQLQAYIASLERELHNALYGAPEALDTAAHIHAMRSNAEYQRFLERLRAATKTPIDSVEMASSVPKEPDPETDADERCSTVATTDDGTDDDDDDIDDGNVRSILSRIEDGIRLASSALERLSLHCETEPAKESANALLSELTFALGQCVHVQNVMAEKANEAREDAAMLRAAQSQVTSLHQQLQEQRDQMTALLQHERDTSRILDDIKQQLAQNQPGALNVDLTSQQLQLTAVVKDFQGQLHTLLQRPLLLDDHIPLSEHVALMQCATTTLEAQLESARCHVTSLTHALAAEKQRHADVAQHLKEVHEHEKLAIRNEYQHECTRALTKSYKASAERREAETAYQARLAALQRYASQLEGELQDAVAANQGQLEDFERRASRFESELAQLREINQDQRTTQQRHVRELEAQRSQLYGANTAKQAQLTALRRRVSQLEAQCTQLQEADVTNQVQLTASKRHTSQLETECKQLREANQAQLTTLQHRASEFETERAQLRDINRTQLTAVQHLGARHEAECTQLRRADAAYKAQLTALQSRVSELEVAHSQLQYAHATKQAQLTAQQQRAYQLETELTQLRGTSQEELSALKHSVSLLTTKLRTALQHHTTELEAKRAQLRDVEAANQAQLMTLHISVSQLAAERTELRTALERSVSLIEAERAQHRDVDAASQARLAALRRNIAQRETECNQLRDDLSLARCDVRALTEELNRNTQPTPNKYERLARTLGIEISEVDLAAACQHDVAALCAQNRPGFGATEGLWLVDAANSSTVAPLERTAAAALPARSTVTARDVLRLGCSYAARGLPVATINAMLDRLTIYHEVETTRTLNVSAPANAPYLQLTVPALEHPAITRTQCVALVVECDSHDQGWATDASHLNGSYRGCHSWVELHVTAPNGTVVIPRRDACRNLRARSAFRRHLLHITDTGMLAHLVAPGTRVTVSLRAQFPGWSNEARFARLAIAYKVALCDDLMGP</sequence>
<keyword evidence="11" id="KW-1185">Reference proteome</keyword>
<dbReference type="OrthoDB" id="3176171at2759"/>
<name>A0A067BUE0_SAPPC</name>